<feature type="domain" description="TTI1 C-terminal TPR" evidence="3">
    <location>
        <begin position="677"/>
        <end position="850"/>
    </location>
</feature>
<evidence type="ECO:0000256" key="1">
    <source>
        <dbReference type="SAM" id="MobiDB-lite"/>
    </source>
</evidence>
<dbReference type="PANTHER" id="PTHR18460">
    <property type="entry name" value="TEL2 INTERACTING PROTEIN 1 TTI1 FAMILY MEMBER"/>
    <property type="match status" value="1"/>
</dbReference>
<dbReference type="SUPFAM" id="SSF48371">
    <property type="entry name" value="ARM repeat"/>
    <property type="match status" value="1"/>
</dbReference>
<dbReference type="GO" id="GO:0005737">
    <property type="term" value="C:cytoplasm"/>
    <property type="evidence" value="ECO:0007669"/>
    <property type="project" value="TreeGrafter"/>
</dbReference>
<protein>
    <submittedName>
        <fullName evidence="4">TELO2interacting protein 1 homolog [Ceratitis capitata]</fullName>
    </submittedName>
</protein>
<dbReference type="InterPro" id="IPR052587">
    <property type="entry name" value="TELO2-interacting_protein_1"/>
</dbReference>
<dbReference type="InterPro" id="IPR057567">
    <property type="entry name" value="TPR_TTI1_C"/>
</dbReference>
<evidence type="ECO:0000259" key="3">
    <source>
        <dbReference type="Pfam" id="PF24181"/>
    </source>
</evidence>
<sequence>MLKETLFGPYRPYCAALASAPSQKIFLKLQNLIDNEENDEVIQILQDYILFPHQVYLRAPSLSENYTILTLNAIENILKRINIDSTFLFKDLLSIIMKLKLQSDDIKIVLSSCLKELFRSSMKNKIIPFTEDNHRYELSHVIFTLLTFTEETNESHLIASGLGAIDMIISVYSSTKFIEPMLPGILSRLMKVLKNECIKSHAMAQCMDLWNRTFSEYFLQDFRVDDIKSLNHISTHLKEILPYTYYENVLVRESAYMTFKNIKSLDYFVEDAVEFAAAISSRNPVQEIRDWINSSNESRIQTYVFAQIHSMTEVFKNCELYRLHGFLYVLQLLDKSLASPFFKSESYLKPFLRTLIRLGRIELNTKVSYIYVKSEAMNFGYVLSDVDEIFEMDDKSCLKEKEYVYLKYDQIEVYNKICNQLSYFEAIDEITGCLLELLSSDTEEQVKRDCLSLIPKILNPNLNSFILEELADYFLQNKVFPEEICECLIVLITVAPLSIRTDYMSDVLSYVLTRTLDRNLIKFALNKFSKIEGCDCILQFLESNSRPLCQTLFIHLRKLQTEDVPLVLLSIVFKLKNDASNLRDVFSLLLSQLDISWLSPDKSFTTKILQIIKASVDSVNNCNDEIIVPNQLELKKSSNFEIGGLTKLVAALMKEDEDLAKLREVEVDYSSPNTPFSEPGEDEDEMGDEEEEGVQISPEQSYLRKCIVHTRHFVSMVRCPRWQILSMEIILSCIKTSNLPDDELLPLVHQIWQPLKLLFESDNIFVVDRAFSLLNILAQTSKDFIRRRSEQDVFPHIIMYLSRLKSLKASKEGSSLIITKQATILLDKMMKGLWNFTALLDLDEKSVGKLVRHIDDIGIGEEGFFKPLRDIDEDVLYYYRLLKGNA</sequence>
<dbReference type="InterPro" id="IPR057566">
    <property type="entry name" value="TPR_TTI1_N"/>
</dbReference>
<name>A0A0K2TTF3_LEPSM</name>
<dbReference type="EMBL" id="HACA01011958">
    <property type="protein sequence ID" value="CDW29319.1"/>
    <property type="molecule type" value="Transcribed_RNA"/>
</dbReference>
<accession>A0A0K2TTF3</accession>
<dbReference type="Pfam" id="PF24181">
    <property type="entry name" value="TPR_TTI1_C"/>
    <property type="match status" value="1"/>
</dbReference>
<reference evidence="4" key="1">
    <citation type="submission" date="2014-05" db="EMBL/GenBank/DDBJ databases">
        <authorList>
            <person name="Chronopoulou M."/>
        </authorList>
    </citation>
    <scope>NUCLEOTIDE SEQUENCE</scope>
    <source>
        <tissue evidence="4">Whole organism</tissue>
    </source>
</reference>
<proteinExistence type="predicted"/>
<dbReference type="Pfam" id="PF24173">
    <property type="entry name" value="TPR_TTI1_N"/>
    <property type="match status" value="1"/>
</dbReference>
<evidence type="ECO:0000313" key="4">
    <source>
        <dbReference type="EMBL" id="CDW29319.1"/>
    </source>
</evidence>
<feature type="region of interest" description="Disordered" evidence="1">
    <location>
        <begin position="670"/>
        <end position="694"/>
    </location>
</feature>
<organism evidence="4">
    <name type="scientific">Lepeophtheirus salmonis</name>
    <name type="common">Salmon louse</name>
    <name type="synonym">Caligus salmonis</name>
    <dbReference type="NCBI Taxonomy" id="72036"/>
    <lineage>
        <taxon>Eukaryota</taxon>
        <taxon>Metazoa</taxon>
        <taxon>Ecdysozoa</taxon>
        <taxon>Arthropoda</taxon>
        <taxon>Crustacea</taxon>
        <taxon>Multicrustacea</taxon>
        <taxon>Hexanauplia</taxon>
        <taxon>Copepoda</taxon>
        <taxon>Siphonostomatoida</taxon>
        <taxon>Caligidae</taxon>
        <taxon>Lepeophtheirus</taxon>
    </lineage>
</organism>
<dbReference type="InterPro" id="IPR016024">
    <property type="entry name" value="ARM-type_fold"/>
</dbReference>
<evidence type="ECO:0000259" key="2">
    <source>
        <dbReference type="Pfam" id="PF24173"/>
    </source>
</evidence>
<dbReference type="PANTHER" id="PTHR18460:SF3">
    <property type="entry name" value="TELO2-INTERACTING PROTEIN 1 HOMOLOG"/>
    <property type="match status" value="1"/>
</dbReference>
<dbReference type="OrthoDB" id="49511at2759"/>
<feature type="compositionally biased region" description="Acidic residues" evidence="1">
    <location>
        <begin position="679"/>
        <end position="693"/>
    </location>
</feature>
<dbReference type="AlphaFoldDB" id="A0A0K2TTF3"/>
<feature type="domain" description="TTI1 N-terminal TPR" evidence="2">
    <location>
        <begin position="10"/>
        <end position="215"/>
    </location>
</feature>